<dbReference type="Proteomes" id="UP000075809">
    <property type="component" value="Unassembled WGS sequence"/>
</dbReference>
<dbReference type="EMBL" id="KQ982173">
    <property type="protein sequence ID" value="KYQ59400.1"/>
    <property type="molecule type" value="Genomic_DNA"/>
</dbReference>
<organism evidence="1 2">
    <name type="scientific">Mycetomoellerius zeteki</name>
    <dbReference type="NCBI Taxonomy" id="64791"/>
    <lineage>
        <taxon>Eukaryota</taxon>
        <taxon>Metazoa</taxon>
        <taxon>Ecdysozoa</taxon>
        <taxon>Arthropoda</taxon>
        <taxon>Hexapoda</taxon>
        <taxon>Insecta</taxon>
        <taxon>Pterygota</taxon>
        <taxon>Neoptera</taxon>
        <taxon>Endopterygota</taxon>
        <taxon>Hymenoptera</taxon>
        <taxon>Apocrita</taxon>
        <taxon>Aculeata</taxon>
        <taxon>Formicoidea</taxon>
        <taxon>Formicidae</taxon>
        <taxon>Myrmicinae</taxon>
        <taxon>Mycetomoellerius</taxon>
    </lineage>
</organism>
<dbReference type="AlphaFoldDB" id="A0A151XGQ8"/>
<name>A0A151XGQ8_9HYME</name>
<protein>
    <submittedName>
        <fullName evidence="1">Uncharacterized protein</fullName>
    </submittedName>
</protein>
<evidence type="ECO:0000313" key="2">
    <source>
        <dbReference type="Proteomes" id="UP000075809"/>
    </source>
</evidence>
<proteinExistence type="predicted"/>
<evidence type="ECO:0000313" key="1">
    <source>
        <dbReference type="EMBL" id="KYQ59400.1"/>
    </source>
</evidence>
<reference evidence="1 2" key="1">
    <citation type="submission" date="2015-09" db="EMBL/GenBank/DDBJ databases">
        <title>Trachymyrmex zeteki WGS genome.</title>
        <authorList>
            <person name="Nygaard S."/>
            <person name="Hu H."/>
            <person name="Boomsma J."/>
            <person name="Zhang G."/>
        </authorList>
    </citation>
    <scope>NUCLEOTIDE SEQUENCE [LARGE SCALE GENOMIC DNA]</scope>
    <source>
        <strain evidence="1">Tzet28-1</strain>
        <tissue evidence="1">Whole body</tissue>
    </source>
</reference>
<sequence>MAREPPSRYPLEVSPVSADFYSSHTGFVYNFVPFARSSRYAIDPMMSFNPLRIGITITTYIYVGESLRSQEDPFTVRNREFRVTLRGPKRRHWISWLYTCIEWILYCKLLLACK</sequence>
<gene>
    <name evidence="1" type="ORF">ALC60_01572</name>
</gene>
<accession>A0A151XGQ8</accession>
<keyword evidence="2" id="KW-1185">Reference proteome</keyword>